<name>A0AAW1WMX6_RUBAR</name>
<evidence type="ECO:0000256" key="3">
    <source>
        <dbReference type="ARBA" id="ARBA00023015"/>
    </source>
</evidence>
<dbReference type="PANTHER" id="PTHR45614">
    <property type="entry name" value="MYB PROTEIN-RELATED"/>
    <property type="match status" value="1"/>
</dbReference>
<dbReference type="FunFam" id="1.10.10.60:FF:000010">
    <property type="entry name" value="Transcriptional activator Myb isoform A"/>
    <property type="match status" value="1"/>
</dbReference>
<evidence type="ECO:0000256" key="1">
    <source>
        <dbReference type="ARBA" id="ARBA00004123"/>
    </source>
</evidence>
<sequence>MELEANLREENFPFLSALFSEMKPEPNPEENLDLNSHFFHPPSLHDYKPNTLFQNSLHNFDNHHHHHHSRGIIDLNYSDHHNHHQSSPLLGDHLGGSVTTIEGSSSNPFCGIDITTIERFNPFDACYNQRPDHPNDVNVFPYVPAAAISLQDSQKAVMHGGWGDYDDVSPPRHQGPHHHQIPVVQLPGAAQPASCIQLPPLINFQEIESAAAPGLMLPPADEYSSNITQSQNELRKKKRLYMKKASKQEMQAMIIKGQWTPQEDRLLVKLVARFGIKKWSQIAKMLNGRVGKQCRERWHNHLRPDIRKEMWSEEEDKILIEAHKQIGNRWAEIAKRLPGRTENTIKNHWNATKRKQYSKRKLLNTSINLNNDSSSVNYSPTNESTVLASYIKSVVKSSAAASAKKNKGKAAVVYAESSMQAEVYRPQFESTTSDAEWAAAVMNDENNPDNYSVAATVGSSSSSSYLSCDRSMYPEFYGYEDGNRTVPMSEDEARLSLEINSLMQGQAEVKKEIDLLEMICLGGV</sequence>
<keyword evidence="9" id="KW-1185">Reference proteome</keyword>
<dbReference type="GO" id="GO:0000978">
    <property type="term" value="F:RNA polymerase II cis-regulatory region sequence-specific DNA binding"/>
    <property type="evidence" value="ECO:0007669"/>
    <property type="project" value="TreeGrafter"/>
</dbReference>
<evidence type="ECO:0000313" key="8">
    <source>
        <dbReference type="EMBL" id="KAK9925324.1"/>
    </source>
</evidence>
<evidence type="ECO:0000313" key="9">
    <source>
        <dbReference type="Proteomes" id="UP001457282"/>
    </source>
</evidence>
<dbReference type="Proteomes" id="UP001457282">
    <property type="component" value="Unassembled WGS sequence"/>
</dbReference>
<dbReference type="AlphaFoldDB" id="A0AAW1WMX6"/>
<comment type="caution">
    <text evidence="8">The sequence shown here is derived from an EMBL/GenBank/DDBJ whole genome shotgun (WGS) entry which is preliminary data.</text>
</comment>
<gene>
    <name evidence="8" type="ORF">M0R45_033651</name>
</gene>
<dbReference type="InterPro" id="IPR001005">
    <property type="entry name" value="SANT/Myb"/>
</dbReference>
<accession>A0AAW1WMX6</accession>
<dbReference type="InterPro" id="IPR009057">
    <property type="entry name" value="Homeodomain-like_sf"/>
</dbReference>
<dbReference type="CDD" id="cd00167">
    <property type="entry name" value="SANT"/>
    <property type="match status" value="2"/>
</dbReference>
<dbReference type="InterPro" id="IPR017930">
    <property type="entry name" value="Myb_dom"/>
</dbReference>
<protein>
    <submittedName>
        <fullName evidence="8">Uncharacterized protein</fullName>
    </submittedName>
</protein>
<dbReference type="SMART" id="SM00717">
    <property type="entry name" value="SANT"/>
    <property type="match status" value="2"/>
</dbReference>
<evidence type="ECO:0000256" key="2">
    <source>
        <dbReference type="ARBA" id="ARBA00022737"/>
    </source>
</evidence>
<reference evidence="8 9" key="1">
    <citation type="journal article" date="2023" name="G3 (Bethesda)">
        <title>A chromosome-length genome assembly and annotation of blackberry (Rubus argutus, cv. 'Hillquist').</title>
        <authorList>
            <person name="Bruna T."/>
            <person name="Aryal R."/>
            <person name="Dudchenko O."/>
            <person name="Sargent D.J."/>
            <person name="Mead D."/>
            <person name="Buti M."/>
            <person name="Cavallini A."/>
            <person name="Hytonen T."/>
            <person name="Andres J."/>
            <person name="Pham M."/>
            <person name="Weisz D."/>
            <person name="Mascagni F."/>
            <person name="Usai G."/>
            <person name="Natali L."/>
            <person name="Bassil N."/>
            <person name="Fernandez G.E."/>
            <person name="Lomsadze A."/>
            <person name="Armour M."/>
            <person name="Olukolu B."/>
            <person name="Poorten T."/>
            <person name="Britton C."/>
            <person name="Davik J."/>
            <person name="Ashrafi H."/>
            <person name="Aiden E.L."/>
            <person name="Borodovsky M."/>
            <person name="Worthington M."/>
        </authorList>
    </citation>
    <scope>NUCLEOTIDE SEQUENCE [LARGE SCALE GENOMIC DNA]</scope>
    <source>
        <strain evidence="8">PI 553951</strain>
    </source>
</reference>
<keyword evidence="3" id="KW-0805">Transcription regulation</keyword>
<dbReference type="InterPro" id="IPR050560">
    <property type="entry name" value="MYB_TF"/>
</dbReference>
<feature type="domain" description="Myb-like" evidence="6">
    <location>
        <begin position="303"/>
        <end position="353"/>
    </location>
</feature>
<dbReference type="PROSITE" id="PS50090">
    <property type="entry name" value="MYB_LIKE"/>
    <property type="match status" value="2"/>
</dbReference>
<evidence type="ECO:0000259" key="7">
    <source>
        <dbReference type="PROSITE" id="PS51294"/>
    </source>
</evidence>
<dbReference type="SUPFAM" id="SSF46689">
    <property type="entry name" value="Homeodomain-like"/>
    <property type="match status" value="1"/>
</dbReference>
<feature type="domain" description="HTH myb-type" evidence="7">
    <location>
        <begin position="307"/>
        <end position="357"/>
    </location>
</feature>
<dbReference type="Gene3D" id="1.10.10.60">
    <property type="entry name" value="Homeodomain-like"/>
    <property type="match status" value="2"/>
</dbReference>
<dbReference type="GO" id="GO:0005634">
    <property type="term" value="C:nucleus"/>
    <property type="evidence" value="ECO:0007669"/>
    <property type="project" value="UniProtKB-SubCell"/>
</dbReference>
<evidence type="ECO:0000256" key="4">
    <source>
        <dbReference type="ARBA" id="ARBA00023125"/>
    </source>
</evidence>
<feature type="domain" description="HTH myb-type" evidence="7">
    <location>
        <begin position="254"/>
        <end position="306"/>
    </location>
</feature>
<dbReference type="PROSITE" id="PS51294">
    <property type="entry name" value="HTH_MYB"/>
    <property type="match status" value="2"/>
</dbReference>
<comment type="subcellular location">
    <subcellularLocation>
        <location evidence="1">Nucleus</location>
    </subcellularLocation>
</comment>
<feature type="domain" description="Myb-like" evidence="6">
    <location>
        <begin position="256"/>
        <end position="302"/>
    </location>
</feature>
<organism evidence="8 9">
    <name type="scientific">Rubus argutus</name>
    <name type="common">Southern blackberry</name>
    <dbReference type="NCBI Taxonomy" id="59490"/>
    <lineage>
        <taxon>Eukaryota</taxon>
        <taxon>Viridiplantae</taxon>
        <taxon>Streptophyta</taxon>
        <taxon>Embryophyta</taxon>
        <taxon>Tracheophyta</taxon>
        <taxon>Spermatophyta</taxon>
        <taxon>Magnoliopsida</taxon>
        <taxon>eudicotyledons</taxon>
        <taxon>Gunneridae</taxon>
        <taxon>Pentapetalae</taxon>
        <taxon>rosids</taxon>
        <taxon>fabids</taxon>
        <taxon>Rosales</taxon>
        <taxon>Rosaceae</taxon>
        <taxon>Rosoideae</taxon>
        <taxon>Rosoideae incertae sedis</taxon>
        <taxon>Rubus</taxon>
    </lineage>
</organism>
<proteinExistence type="predicted"/>
<dbReference type="Pfam" id="PF13921">
    <property type="entry name" value="Myb_DNA-bind_6"/>
    <property type="match status" value="1"/>
</dbReference>
<keyword evidence="2" id="KW-0677">Repeat</keyword>
<dbReference type="PANTHER" id="PTHR45614:SF273">
    <property type="entry name" value="MYB DOMAIN PROTEIN 100-RELATED"/>
    <property type="match status" value="1"/>
</dbReference>
<evidence type="ECO:0000256" key="5">
    <source>
        <dbReference type="ARBA" id="ARBA00023242"/>
    </source>
</evidence>
<keyword evidence="3" id="KW-0804">Transcription</keyword>
<dbReference type="EMBL" id="JBEDUW010000006">
    <property type="protein sequence ID" value="KAK9925324.1"/>
    <property type="molecule type" value="Genomic_DNA"/>
</dbReference>
<keyword evidence="4" id="KW-0238">DNA-binding</keyword>
<evidence type="ECO:0000259" key="6">
    <source>
        <dbReference type="PROSITE" id="PS50090"/>
    </source>
</evidence>
<keyword evidence="5" id="KW-0539">Nucleus</keyword>
<dbReference type="GO" id="GO:0000981">
    <property type="term" value="F:DNA-binding transcription factor activity, RNA polymerase II-specific"/>
    <property type="evidence" value="ECO:0007669"/>
    <property type="project" value="TreeGrafter"/>
</dbReference>